<keyword evidence="3" id="KW-0597">Phosphoprotein</keyword>
<keyword evidence="5 9" id="KW-0418">Kinase</keyword>
<dbReference type="PANTHER" id="PTHR43711">
    <property type="entry name" value="TWO-COMPONENT HISTIDINE KINASE"/>
    <property type="match status" value="1"/>
</dbReference>
<dbReference type="InterPro" id="IPR003594">
    <property type="entry name" value="HATPase_dom"/>
</dbReference>
<evidence type="ECO:0000256" key="5">
    <source>
        <dbReference type="ARBA" id="ARBA00022777"/>
    </source>
</evidence>
<dbReference type="eggNOG" id="COG5002">
    <property type="taxonomic scope" value="Bacteria"/>
</dbReference>
<keyword evidence="4" id="KW-0808">Transferase</keyword>
<dbReference type="InterPro" id="IPR036097">
    <property type="entry name" value="HisK_dim/P_sf"/>
</dbReference>
<evidence type="ECO:0000256" key="6">
    <source>
        <dbReference type="ARBA" id="ARBA00023012"/>
    </source>
</evidence>
<accession>W0F1Z1</accession>
<feature type="domain" description="Histidine kinase" evidence="8">
    <location>
        <begin position="212"/>
        <end position="433"/>
    </location>
</feature>
<dbReference type="Pfam" id="PF02518">
    <property type="entry name" value="HATPase_c"/>
    <property type="match status" value="1"/>
</dbReference>
<dbReference type="EMBL" id="CP007035">
    <property type="protein sequence ID" value="AHF15499.1"/>
    <property type="molecule type" value="Genomic_DNA"/>
</dbReference>
<evidence type="ECO:0000256" key="7">
    <source>
        <dbReference type="SAM" id="Phobius"/>
    </source>
</evidence>
<dbReference type="PANTHER" id="PTHR43711:SF1">
    <property type="entry name" value="HISTIDINE KINASE 1"/>
    <property type="match status" value="1"/>
</dbReference>
<dbReference type="SMART" id="SM00388">
    <property type="entry name" value="HisKA"/>
    <property type="match status" value="1"/>
</dbReference>
<dbReference type="InterPro" id="IPR003661">
    <property type="entry name" value="HisK_dim/P_dom"/>
</dbReference>
<sequence>MSLLGIILLQVSWLKNNVILREDQVRQKIDNVSNILRDELTQYKMQFLPPANDALGIIPPLRMANELSKRNTIHARLNQTELNDRIQKALNRVGLSDLKYEFALLAKTPGPFDQVEKQSFNFEKASQDTVSNYRPPMAAIIANNGSSFESPPDEFLYIIALDYKKIVMKSLTGSIMLAILFTLVIIAAFFVTVYTMLRQKKLGEIKNDFINNMTHEFKTPIATISLAVDALKNEKVLSDKTKMSYFSGIIKEENQRMNKQVEAILKASQFEKQEVELDKEPLHVHEVIQLIADKFLLQLQEKSGKAELNLHASNDLIKADDVHFTNLVNNLVDNAVKYSKDNVPILLKISSQNAPGKLVLRFEDNGIGMSKETQKRVFEKFYRAHTGNLHNVKGFGLGLNYVKSVTQSHSGTIKVESTLGKGSTFILEFPLDMSGEE</sequence>
<dbReference type="Proteomes" id="UP000003586">
    <property type="component" value="Chromosome"/>
</dbReference>
<keyword evidence="7" id="KW-0472">Membrane</keyword>
<dbReference type="STRING" id="929713.NIASO_10725"/>
<gene>
    <name evidence="9" type="ORF">NIASO_10725</name>
</gene>
<evidence type="ECO:0000313" key="9">
    <source>
        <dbReference type="EMBL" id="AHF15499.1"/>
    </source>
</evidence>
<dbReference type="SUPFAM" id="SSF47384">
    <property type="entry name" value="Homodimeric domain of signal transducing histidine kinase"/>
    <property type="match status" value="1"/>
</dbReference>
<dbReference type="InterPro" id="IPR050736">
    <property type="entry name" value="Sensor_HK_Regulatory"/>
</dbReference>
<evidence type="ECO:0000256" key="4">
    <source>
        <dbReference type="ARBA" id="ARBA00022679"/>
    </source>
</evidence>
<protein>
    <recommendedName>
        <fullName evidence="2">histidine kinase</fullName>
        <ecNumber evidence="2">2.7.13.3</ecNumber>
    </recommendedName>
</protein>
<dbReference type="HOGENOM" id="CLU_026375_1_1_10"/>
<dbReference type="Gene3D" id="3.30.565.10">
    <property type="entry name" value="Histidine kinase-like ATPase, C-terminal domain"/>
    <property type="match status" value="1"/>
</dbReference>
<dbReference type="PROSITE" id="PS50109">
    <property type="entry name" value="HIS_KIN"/>
    <property type="match status" value="1"/>
</dbReference>
<organism evidence="9 10">
    <name type="scientific">Niabella soli DSM 19437</name>
    <dbReference type="NCBI Taxonomy" id="929713"/>
    <lineage>
        <taxon>Bacteria</taxon>
        <taxon>Pseudomonadati</taxon>
        <taxon>Bacteroidota</taxon>
        <taxon>Chitinophagia</taxon>
        <taxon>Chitinophagales</taxon>
        <taxon>Chitinophagaceae</taxon>
        <taxon>Niabella</taxon>
    </lineage>
</organism>
<dbReference type="GO" id="GO:0000155">
    <property type="term" value="F:phosphorelay sensor kinase activity"/>
    <property type="evidence" value="ECO:0007669"/>
    <property type="project" value="InterPro"/>
</dbReference>
<feature type="transmembrane region" description="Helical" evidence="7">
    <location>
        <begin position="175"/>
        <end position="197"/>
    </location>
</feature>
<comment type="catalytic activity">
    <reaction evidence="1">
        <text>ATP + protein L-histidine = ADP + protein N-phospho-L-histidine.</text>
        <dbReference type="EC" id="2.7.13.3"/>
    </reaction>
</comment>
<evidence type="ECO:0000256" key="1">
    <source>
        <dbReference type="ARBA" id="ARBA00000085"/>
    </source>
</evidence>
<dbReference type="CDD" id="cd00082">
    <property type="entry name" value="HisKA"/>
    <property type="match status" value="1"/>
</dbReference>
<dbReference type="InterPro" id="IPR005467">
    <property type="entry name" value="His_kinase_dom"/>
</dbReference>
<dbReference type="KEGG" id="nso:NIASO_10725"/>
<evidence type="ECO:0000256" key="3">
    <source>
        <dbReference type="ARBA" id="ARBA00022553"/>
    </source>
</evidence>
<evidence type="ECO:0000313" key="10">
    <source>
        <dbReference type="Proteomes" id="UP000003586"/>
    </source>
</evidence>
<dbReference type="Gene3D" id="1.10.287.130">
    <property type="match status" value="1"/>
</dbReference>
<dbReference type="SMART" id="SM00387">
    <property type="entry name" value="HATPase_c"/>
    <property type="match status" value="1"/>
</dbReference>
<dbReference type="InterPro" id="IPR036890">
    <property type="entry name" value="HATPase_C_sf"/>
</dbReference>
<dbReference type="SUPFAM" id="SSF55874">
    <property type="entry name" value="ATPase domain of HSP90 chaperone/DNA topoisomerase II/histidine kinase"/>
    <property type="match status" value="1"/>
</dbReference>
<name>W0F1Z1_9BACT</name>
<dbReference type="AlphaFoldDB" id="W0F1Z1"/>
<dbReference type="EC" id="2.7.13.3" evidence="2"/>
<keyword evidence="7" id="KW-0812">Transmembrane</keyword>
<evidence type="ECO:0000256" key="2">
    <source>
        <dbReference type="ARBA" id="ARBA00012438"/>
    </source>
</evidence>
<proteinExistence type="predicted"/>
<reference evidence="9 10" key="1">
    <citation type="submission" date="2013-12" db="EMBL/GenBank/DDBJ databases">
        <authorList>
            <consortium name="DOE Joint Genome Institute"/>
            <person name="Eisen J."/>
            <person name="Huntemann M."/>
            <person name="Han J."/>
            <person name="Chen A."/>
            <person name="Kyrpides N."/>
            <person name="Mavromatis K."/>
            <person name="Markowitz V."/>
            <person name="Palaniappan K."/>
            <person name="Ivanova N."/>
            <person name="Schaumberg A."/>
            <person name="Pati A."/>
            <person name="Liolios K."/>
            <person name="Nordberg H.P."/>
            <person name="Cantor M.N."/>
            <person name="Hua S.X."/>
            <person name="Woyke T."/>
        </authorList>
    </citation>
    <scope>NUCLEOTIDE SEQUENCE [LARGE SCALE GENOMIC DNA]</scope>
    <source>
        <strain evidence="10">DSM 19437</strain>
    </source>
</reference>
<keyword evidence="6" id="KW-0902">Two-component regulatory system</keyword>
<dbReference type="PRINTS" id="PR00344">
    <property type="entry name" value="BCTRLSENSOR"/>
</dbReference>
<dbReference type="Pfam" id="PF00512">
    <property type="entry name" value="HisKA"/>
    <property type="match status" value="1"/>
</dbReference>
<keyword evidence="10" id="KW-1185">Reference proteome</keyword>
<dbReference type="FunFam" id="3.30.565.10:FF:000006">
    <property type="entry name" value="Sensor histidine kinase WalK"/>
    <property type="match status" value="1"/>
</dbReference>
<keyword evidence="7" id="KW-1133">Transmembrane helix</keyword>
<dbReference type="CDD" id="cd00075">
    <property type="entry name" value="HATPase"/>
    <property type="match status" value="1"/>
</dbReference>
<dbReference type="InterPro" id="IPR004358">
    <property type="entry name" value="Sig_transdc_His_kin-like_C"/>
</dbReference>
<evidence type="ECO:0000259" key="8">
    <source>
        <dbReference type="PROSITE" id="PS50109"/>
    </source>
</evidence>